<sequence>MINCRHRGSISALVVCLVISAIAVLGISYDGGRVVSTYVELSDVAQNAARVGAQHVVGIREGNPRISRAASSSAVENFLRSEDVSGNFDMDSRRVTVRVSAVVPMKILGIIGLHWRTVSVTRSALLSDQ</sequence>
<dbReference type="AlphaFoldDB" id="A0A6J6D4P1"/>
<feature type="transmembrane region" description="Helical" evidence="1">
    <location>
        <begin position="12"/>
        <end position="29"/>
    </location>
</feature>
<keyword evidence="1" id="KW-1133">Transmembrane helix</keyword>
<evidence type="ECO:0000256" key="1">
    <source>
        <dbReference type="SAM" id="Phobius"/>
    </source>
</evidence>
<dbReference type="EMBL" id="CAEZTI010000023">
    <property type="protein sequence ID" value="CAB4558316.1"/>
    <property type="molecule type" value="Genomic_DNA"/>
</dbReference>
<keyword evidence="1" id="KW-0812">Transmembrane</keyword>
<name>A0A6J6D4P1_9ZZZZ</name>
<proteinExistence type="predicted"/>
<gene>
    <name evidence="2" type="ORF">UFOPK1619_00213</name>
</gene>
<accession>A0A6J6D4P1</accession>
<protein>
    <submittedName>
        <fullName evidence="2">Unannotated protein</fullName>
    </submittedName>
</protein>
<organism evidence="2">
    <name type="scientific">freshwater metagenome</name>
    <dbReference type="NCBI Taxonomy" id="449393"/>
    <lineage>
        <taxon>unclassified sequences</taxon>
        <taxon>metagenomes</taxon>
        <taxon>ecological metagenomes</taxon>
    </lineage>
</organism>
<keyword evidence="1" id="KW-0472">Membrane</keyword>
<reference evidence="2" key="1">
    <citation type="submission" date="2020-05" db="EMBL/GenBank/DDBJ databases">
        <authorList>
            <person name="Chiriac C."/>
            <person name="Salcher M."/>
            <person name="Ghai R."/>
            <person name="Kavagutti S V."/>
        </authorList>
    </citation>
    <scope>NUCLEOTIDE SEQUENCE</scope>
</reference>
<evidence type="ECO:0000313" key="2">
    <source>
        <dbReference type="EMBL" id="CAB4558316.1"/>
    </source>
</evidence>